<dbReference type="AlphaFoldDB" id="A0A7W8V883"/>
<evidence type="ECO:0000313" key="2">
    <source>
        <dbReference type="Proteomes" id="UP000592780"/>
    </source>
</evidence>
<sequence length="79" mass="8746">MKAQKRNFDEKPLVFRAIAPILCGHSLVTAHPSRKVSGLGNATDVRFRTWSTDSIIVELAAKTSLMLVCDVDAVFDMRV</sequence>
<name>A0A7W8V883_PARAM</name>
<gene>
    <name evidence="1" type="ORF">HDG40_005030</name>
</gene>
<accession>A0A7W8V883</accession>
<reference evidence="1 2" key="1">
    <citation type="submission" date="2020-08" db="EMBL/GenBank/DDBJ databases">
        <title>Genomic Encyclopedia of Type Strains, Phase IV (KMG-V): Genome sequencing to study the core and pangenomes of soil and plant-associated prokaryotes.</title>
        <authorList>
            <person name="Whitman W."/>
        </authorList>
    </citation>
    <scope>NUCLEOTIDE SEQUENCE [LARGE SCALE GENOMIC DNA]</scope>
    <source>
        <strain evidence="1 2">JPY158</strain>
    </source>
</reference>
<protein>
    <submittedName>
        <fullName evidence="1">Uncharacterized protein</fullName>
    </submittedName>
</protein>
<dbReference type="RefSeq" id="WP_157646562.1">
    <property type="nucleotide sequence ID" value="NZ_JACHDD010000008.1"/>
</dbReference>
<keyword evidence="2" id="KW-1185">Reference proteome</keyword>
<proteinExistence type="predicted"/>
<comment type="caution">
    <text evidence="1">The sequence shown here is derived from an EMBL/GenBank/DDBJ whole genome shotgun (WGS) entry which is preliminary data.</text>
</comment>
<organism evidence="1 2">
    <name type="scientific">Paraburkholderia atlantica</name>
    <dbReference type="NCBI Taxonomy" id="2654982"/>
    <lineage>
        <taxon>Bacteria</taxon>
        <taxon>Pseudomonadati</taxon>
        <taxon>Pseudomonadota</taxon>
        <taxon>Betaproteobacteria</taxon>
        <taxon>Burkholderiales</taxon>
        <taxon>Burkholderiaceae</taxon>
        <taxon>Paraburkholderia</taxon>
    </lineage>
</organism>
<dbReference type="Proteomes" id="UP000592780">
    <property type="component" value="Unassembled WGS sequence"/>
</dbReference>
<dbReference type="EMBL" id="JACHDD010000008">
    <property type="protein sequence ID" value="MBB5426851.1"/>
    <property type="molecule type" value="Genomic_DNA"/>
</dbReference>
<evidence type="ECO:0000313" key="1">
    <source>
        <dbReference type="EMBL" id="MBB5426851.1"/>
    </source>
</evidence>